<proteinExistence type="predicted"/>
<feature type="coiled-coil region" evidence="6">
    <location>
        <begin position="363"/>
        <end position="420"/>
    </location>
</feature>
<dbReference type="OrthoDB" id="64893at2759"/>
<dbReference type="KEGG" id="dfa:DFA_01911"/>
<dbReference type="InterPro" id="IPR001293">
    <property type="entry name" value="Znf_TRAF"/>
</dbReference>
<dbReference type="RefSeq" id="XP_004359873.1">
    <property type="nucleotide sequence ID" value="XM_004359816.1"/>
</dbReference>
<dbReference type="GeneID" id="14872940"/>
<dbReference type="SUPFAM" id="SSF49599">
    <property type="entry name" value="TRAF domain-like"/>
    <property type="match status" value="2"/>
</dbReference>
<comment type="function">
    <text evidence="1">Probable adapter protein and signal transducer that links members of the tumor necrosis factor receptor family to different signaling pathways by association with the receptor cytoplasmic domain and kinases.</text>
</comment>
<organism evidence="9 10">
    <name type="scientific">Cavenderia fasciculata</name>
    <name type="common">Slime mold</name>
    <name type="synonym">Dictyostelium fasciculatum</name>
    <dbReference type="NCBI Taxonomy" id="261658"/>
    <lineage>
        <taxon>Eukaryota</taxon>
        <taxon>Amoebozoa</taxon>
        <taxon>Evosea</taxon>
        <taxon>Eumycetozoa</taxon>
        <taxon>Dictyostelia</taxon>
        <taxon>Acytosteliales</taxon>
        <taxon>Cavenderiaceae</taxon>
        <taxon>Cavenderia</taxon>
    </lineage>
</organism>
<name>F4PQR4_CACFS</name>
<sequence length="448" mass="51457">MTYFQRHQQRQEQRQQLKMSEREALTIEERVASRSDLDTLSCAICLSLVAAPIKQCASGHLGCGGCLDQIARSANPICPQCRIPISNGRLSRSLVADHMLSSLKVHCVNHFKYSHQRKKWEKNARGCQEIVTVATSDNHKLTCQYVLVKCQHKGCNEESLNDEMANHIVQCEYRSNIPCPFDDICKFTGTTTQLAQHILNSIYEHVKVNKEIEDIKIRSLEQELSKSGSRIKSLEKELKECKESIKIHCENQFKYSKDSKKWEKDARGCQEIVTVATSDNHKLICKYNLVKCQHKGCDVELLKDDMANHLAQCKYQPKEEKISCPFGTDICKYTGTKTEIDQHILNSISHHINVNNQRIDDQIKSLQQEFKDCMKSIKESNKNTKEEIQNSISMHIEANNQITDTNVEDLRLELMELIKESNKHAVIQFEWVIPNYLLKCPPPKARQG</sequence>
<dbReference type="Gene3D" id="3.30.40.10">
    <property type="entry name" value="Zinc/RING finger domain, C3HC4 (zinc finger)"/>
    <property type="match status" value="3"/>
</dbReference>
<dbReference type="Proteomes" id="UP000007797">
    <property type="component" value="Unassembled WGS sequence"/>
</dbReference>
<dbReference type="SUPFAM" id="SSF57850">
    <property type="entry name" value="RING/U-box"/>
    <property type="match status" value="1"/>
</dbReference>
<dbReference type="GO" id="GO:0005737">
    <property type="term" value="C:cytoplasm"/>
    <property type="evidence" value="ECO:0007669"/>
    <property type="project" value="TreeGrafter"/>
</dbReference>
<dbReference type="InterPro" id="IPR001841">
    <property type="entry name" value="Znf_RING"/>
</dbReference>
<dbReference type="PROSITE" id="PS50145">
    <property type="entry name" value="ZF_TRAF"/>
    <property type="match status" value="1"/>
</dbReference>
<dbReference type="InterPro" id="IPR052088">
    <property type="entry name" value="E3_ubiquitin-ligase_SINA"/>
</dbReference>
<keyword evidence="6" id="KW-0175">Coiled coil</keyword>
<evidence type="ECO:0000256" key="5">
    <source>
        <dbReference type="PROSITE-ProRule" id="PRU00207"/>
    </source>
</evidence>
<accession>F4PQR4</accession>
<evidence type="ECO:0000256" key="2">
    <source>
        <dbReference type="ARBA" id="ARBA00022723"/>
    </source>
</evidence>
<dbReference type="PROSITE" id="PS50089">
    <property type="entry name" value="ZF_RING_2"/>
    <property type="match status" value="1"/>
</dbReference>
<keyword evidence="4 5" id="KW-0862">Zinc</keyword>
<protein>
    <submittedName>
        <fullName evidence="9">RING zinc finger-containing protein</fullName>
    </submittedName>
</protein>
<dbReference type="EMBL" id="GL883010">
    <property type="protein sequence ID" value="EGG22022.1"/>
    <property type="molecule type" value="Genomic_DNA"/>
</dbReference>
<dbReference type="GO" id="GO:0008270">
    <property type="term" value="F:zinc ion binding"/>
    <property type="evidence" value="ECO:0007669"/>
    <property type="project" value="UniProtKB-KW"/>
</dbReference>
<evidence type="ECO:0000313" key="10">
    <source>
        <dbReference type="Proteomes" id="UP000007797"/>
    </source>
</evidence>
<feature type="domain" description="TRAF-type" evidence="8">
    <location>
        <begin position="281"/>
        <end position="332"/>
    </location>
</feature>
<evidence type="ECO:0000256" key="6">
    <source>
        <dbReference type="SAM" id="Coils"/>
    </source>
</evidence>
<evidence type="ECO:0000259" key="7">
    <source>
        <dbReference type="PROSITE" id="PS50089"/>
    </source>
</evidence>
<evidence type="ECO:0000256" key="1">
    <source>
        <dbReference type="ARBA" id="ARBA00003051"/>
    </source>
</evidence>
<dbReference type="AlphaFoldDB" id="F4PQR4"/>
<dbReference type="InterPro" id="IPR013083">
    <property type="entry name" value="Znf_RING/FYVE/PHD"/>
</dbReference>
<dbReference type="PANTHER" id="PTHR10315">
    <property type="entry name" value="E3 UBIQUITIN PROTEIN LIGASE SIAH"/>
    <property type="match status" value="1"/>
</dbReference>
<evidence type="ECO:0000256" key="4">
    <source>
        <dbReference type="ARBA" id="ARBA00022833"/>
    </source>
</evidence>
<reference evidence="10" key="1">
    <citation type="journal article" date="2011" name="Genome Res.">
        <title>Phylogeny-wide analysis of social amoeba genomes highlights ancient origins for complex intercellular communication.</title>
        <authorList>
            <person name="Heidel A.J."/>
            <person name="Lawal H.M."/>
            <person name="Felder M."/>
            <person name="Schilde C."/>
            <person name="Helps N.R."/>
            <person name="Tunggal B."/>
            <person name="Rivero F."/>
            <person name="John U."/>
            <person name="Schleicher M."/>
            <person name="Eichinger L."/>
            <person name="Platzer M."/>
            <person name="Noegel A.A."/>
            <person name="Schaap P."/>
            <person name="Gloeckner G."/>
        </authorList>
    </citation>
    <scope>NUCLEOTIDE SEQUENCE [LARGE SCALE GENOMIC DNA]</scope>
    <source>
        <strain evidence="10">SH3</strain>
    </source>
</reference>
<dbReference type="PANTHER" id="PTHR10315:SF117">
    <property type="entry name" value="RING-TYPE E3 UBIQUITIN TRANSFERASE"/>
    <property type="match status" value="1"/>
</dbReference>
<dbReference type="STRING" id="1054147.F4PQR4"/>
<keyword evidence="3 5" id="KW-0863">Zinc-finger</keyword>
<evidence type="ECO:0000259" key="8">
    <source>
        <dbReference type="PROSITE" id="PS50145"/>
    </source>
</evidence>
<keyword evidence="10" id="KW-1185">Reference proteome</keyword>
<evidence type="ECO:0000256" key="3">
    <source>
        <dbReference type="ARBA" id="ARBA00022771"/>
    </source>
</evidence>
<keyword evidence="2 5" id="KW-0479">Metal-binding</keyword>
<feature type="zinc finger region" description="TRAF-type" evidence="5">
    <location>
        <begin position="281"/>
        <end position="332"/>
    </location>
</feature>
<dbReference type="GO" id="GO:0061630">
    <property type="term" value="F:ubiquitin protein ligase activity"/>
    <property type="evidence" value="ECO:0007669"/>
    <property type="project" value="TreeGrafter"/>
</dbReference>
<evidence type="ECO:0000313" key="9">
    <source>
        <dbReference type="EMBL" id="EGG22022.1"/>
    </source>
</evidence>
<feature type="domain" description="RING-type" evidence="7">
    <location>
        <begin position="42"/>
        <end position="82"/>
    </location>
</feature>
<feature type="coiled-coil region" evidence="6">
    <location>
        <begin position="217"/>
        <end position="251"/>
    </location>
</feature>
<gene>
    <name evidence="9" type="ORF">DFA_01911</name>
</gene>